<dbReference type="GO" id="GO:0007059">
    <property type="term" value="P:chromosome segregation"/>
    <property type="evidence" value="ECO:0007669"/>
    <property type="project" value="TreeGrafter"/>
</dbReference>
<dbReference type="GO" id="GO:0045881">
    <property type="term" value="P:positive regulation of sporulation resulting in formation of a cellular spore"/>
    <property type="evidence" value="ECO:0007669"/>
    <property type="project" value="TreeGrafter"/>
</dbReference>
<name>A0A1T0AW32_9PAST</name>
<dbReference type="RefSeq" id="WP_078235808.1">
    <property type="nucleotide sequence ID" value="NZ_MUYA01000001.1"/>
</dbReference>
<dbReference type="PANTHER" id="PTHR33375">
    <property type="entry name" value="CHROMOSOME-PARTITIONING PROTEIN PARB-RELATED"/>
    <property type="match status" value="1"/>
</dbReference>
<dbReference type="AlphaFoldDB" id="A0A1T0AW32"/>
<dbReference type="Proteomes" id="UP000190867">
    <property type="component" value="Unassembled WGS sequence"/>
</dbReference>
<proteinExistence type="predicted"/>
<dbReference type="STRING" id="734.B0187_00710"/>
<reference evidence="2 3" key="1">
    <citation type="submission" date="2017-02" db="EMBL/GenBank/DDBJ databases">
        <title>Draft genome sequence of Haemophilus paracuniculus CCUG 43573 type strain.</title>
        <authorList>
            <person name="Engstrom-Jakobsson H."/>
            <person name="Salva-Serra F."/>
            <person name="Thorell K."/>
            <person name="Gonzales-Siles L."/>
            <person name="Karlsson R."/>
            <person name="Boulund F."/>
            <person name="Engstrand L."/>
            <person name="Kristiansson E."/>
            <person name="Moore E."/>
        </authorList>
    </citation>
    <scope>NUCLEOTIDE SEQUENCE [LARGE SCALE GENOMIC DNA]</scope>
    <source>
        <strain evidence="2 3">CCUG 43573</strain>
    </source>
</reference>
<dbReference type="InterPro" id="IPR022304">
    <property type="entry name" value="ICE_PFGI_1_ParB"/>
</dbReference>
<dbReference type="InterPro" id="IPR036086">
    <property type="entry name" value="ParB/Sulfiredoxin_sf"/>
</dbReference>
<evidence type="ECO:0000256" key="1">
    <source>
        <dbReference type="SAM" id="MobiDB-lite"/>
    </source>
</evidence>
<protein>
    <submittedName>
        <fullName evidence="2">Uncharacterized protein</fullName>
    </submittedName>
</protein>
<dbReference type="InterPro" id="IPR050336">
    <property type="entry name" value="Chromosome_partition/occlusion"/>
</dbReference>
<keyword evidence="3" id="KW-1185">Reference proteome</keyword>
<comment type="caution">
    <text evidence="2">The sequence shown here is derived from an EMBL/GenBank/DDBJ whole genome shotgun (WGS) entry which is preliminary data.</text>
</comment>
<evidence type="ECO:0000313" key="2">
    <source>
        <dbReference type="EMBL" id="OOS00846.1"/>
    </source>
</evidence>
<dbReference type="OrthoDB" id="7656008at2"/>
<dbReference type="PANTHER" id="PTHR33375:SF1">
    <property type="entry name" value="CHROMOSOME-PARTITIONING PROTEIN PARB-RELATED"/>
    <property type="match status" value="1"/>
</dbReference>
<accession>A0A1T0AW32</accession>
<feature type="compositionally biased region" description="Basic and acidic residues" evidence="1">
    <location>
        <begin position="323"/>
        <end position="340"/>
    </location>
</feature>
<dbReference type="NCBIfam" id="TIGR03764">
    <property type="entry name" value="ICE_PFGI_1_parB"/>
    <property type="match status" value="1"/>
</dbReference>
<feature type="region of interest" description="Disordered" evidence="1">
    <location>
        <begin position="323"/>
        <end position="398"/>
    </location>
</feature>
<evidence type="ECO:0000313" key="3">
    <source>
        <dbReference type="Proteomes" id="UP000190867"/>
    </source>
</evidence>
<dbReference type="EMBL" id="MUYA01000001">
    <property type="protein sequence ID" value="OOS00846.1"/>
    <property type="molecule type" value="Genomic_DNA"/>
</dbReference>
<gene>
    <name evidence="2" type="ORF">B0187_00710</name>
</gene>
<dbReference type="SUPFAM" id="SSF110849">
    <property type="entry name" value="ParB/Sulfiredoxin"/>
    <property type="match status" value="1"/>
</dbReference>
<sequence length="584" mass="65346">MALHNPLINSKNKDARKQDMLAKLTEPAIKNHSPSYHQMAPMMASSTQKQLVVVTLDKLRPYEGNPRKTKNPAYEEIKASIKARGLDHAPNVTQRPGEDFYTIADGGNTRLQALNELFKETQDPRFWSIECVFKPWQGGENDTTAELNMLIGHLAENDMRGELSFIEKALGIQRVKAIYEEKYVEKFSHRRLSEKLGEDGYPISNQIIARMEQCLTYLYPHIPNILLGGLGKHQIEKLLAIHRNANASWDKYQLEIDTAQSFDEVWMHTLSSFDEVPENFVIADFQDQLITQISEAFSYQVGYETLKLEISLEERKRQRLMEKESELAQRAMESEARVQELNEQQQAKTAEPKTKPAKSENVPAEDVIDAAPVSASSSLPQDTDTENEVDSIDAADTDDVHTLPSFSLAAPEEDDLTAAITQHFGDLGLQPGVNPEAQRQEEAVINGLEFANVGKQGVTNIWKIHPARKHKMEAYSLALDIAEEVGIGHLIEHVITDPVDYGFKVNALDVDATLTIQFVHSTLSLLATAETDQSSAAVASLDSSLLLGSADAEPLLSDLLLVRLFRLIRLVRYIHSQARTGEIQ</sequence>
<dbReference type="GO" id="GO:0005694">
    <property type="term" value="C:chromosome"/>
    <property type="evidence" value="ECO:0007669"/>
    <property type="project" value="TreeGrafter"/>
</dbReference>
<feature type="compositionally biased region" description="Acidic residues" evidence="1">
    <location>
        <begin position="383"/>
        <end position="397"/>
    </location>
</feature>
<dbReference type="Gene3D" id="3.90.1530.10">
    <property type="entry name" value="Conserved hypothetical protein from pyrococcus furiosus pfu- 392566-001, ParB domain"/>
    <property type="match status" value="1"/>
</dbReference>
<organism evidence="2 3">
    <name type="scientific">Haemophilus paracuniculus</name>
    <dbReference type="NCBI Taxonomy" id="734"/>
    <lineage>
        <taxon>Bacteria</taxon>
        <taxon>Pseudomonadati</taxon>
        <taxon>Pseudomonadota</taxon>
        <taxon>Gammaproteobacteria</taxon>
        <taxon>Pasteurellales</taxon>
        <taxon>Pasteurellaceae</taxon>
        <taxon>Haemophilus</taxon>
    </lineage>
</organism>